<gene>
    <name evidence="2" type="ORF">ACJRO7_013526</name>
</gene>
<name>A0ABD3L3D6_EUCGL</name>
<organism evidence="2 3">
    <name type="scientific">Eucalyptus globulus</name>
    <name type="common">Tasmanian blue gum</name>
    <dbReference type="NCBI Taxonomy" id="34317"/>
    <lineage>
        <taxon>Eukaryota</taxon>
        <taxon>Viridiplantae</taxon>
        <taxon>Streptophyta</taxon>
        <taxon>Embryophyta</taxon>
        <taxon>Tracheophyta</taxon>
        <taxon>Spermatophyta</taxon>
        <taxon>Magnoliopsida</taxon>
        <taxon>eudicotyledons</taxon>
        <taxon>Gunneridae</taxon>
        <taxon>Pentapetalae</taxon>
        <taxon>rosids</taxon>
        <taxon>malvids</taxon>
        <taxon>Myrtales</taxon>
        <taxon>Myrtaceae</taxon>
        <taxon>Myrtoideae</taxon>
        <taxon>Eucalypteae</taxon>
        <taxon>Eucalyptus</taxon>
    </lineage>
</organism>
<dbReference type="PANTHER" id="PTHR35121:SF4">
    <property type="entry name" value="SWIM-TYPE DOMAIN-CONTAINING PROTEIN"/>
    <property type="match status" value="1"/>
</dbReference>
<dbReference type="Proteomes" id="UP001634007">
    <property type="component" value="Unassembled WGS sequence"/>
</dbReference>
<evidence type="ECO:0000256" key="1">
    <source>
        <dbReference type="SAM" id="MobiDB-lite"/>
    </source>
</evidence>
<dbReference type="AlphaFoldDB" id="A0ABD3L3D6"/>
<reference evidence="2 3" key="1">
    <citation type="submission" date="2024-11" db="EMBL/GenBank/DDBJ databases">
        <title>Chromosome-level genome assembly of Eucalyptus globulus Labill. provides insights into its genome evolution.</title>
        <authorList>
            <person name="Li X."/>
        </authorList>
    </citation>
    <scope>NUCLEOTIDE SEQUENCE [LARGE SCALE GENOMIC DNA]</scope>
    <source>
        <strain evidence="2">CL2024</strain>
        <tissue evidence="2">Fresh tender leaves</tissue>
    </source>
</reference>
<sequence>MATIAAEIMLRFILDGSLSVDDVEIERRPYHRNCGCALHNLKGDRLTACSHHNNMSFPKRDLSSNCSLSMAASKFSSNSSLFSGSSIGSKDSTRQ</sequence>
<proteinExistence type="predicted"/>
<dbReference type="EMBL" id="JBJKBG010000003">
    <property type="protein sequence ID" value="KAL3744281.1"/>
    <property type="molecule type" value="Genomic_DNA"/>
</dbReference>
<comment type="caution">
    <text evidence="2">The sequence shown here is derived from an EMBL/GenBank/DDBJ whole genome shotgun (WGS) entry which is preliminary data.</text>
</comment>
<protein>
    <submittedName>
        <fullName evidence="2">Uncharacterized protein</fullName>
    </submittedName>
</protein>
<keyword evidence="3" id="KW-1185">Reference proteome</keyword>
<feature type="region of interest" description="Disordered" evidence="1">
    <location>
        <begin position="75"/>
        <end position="95"/>
    </location>
</feature>
<dbReference type="PANTHER" id="PTHR35121">
    <property type="entry name" value="HOMEODOMAIN PROTEIN 8, PUTATIVE-RELATED"/>
    <property type="match status" value="1"/>
</dbReference>
<accession>A0ABD3L3D6</accession>
<evidence type="ECO:0000313" key="3">
    <source>
        <dbReference type="Proteomes" id="UP001634007"/>
    </source>
</evidence>
<evidence type="ECO:0000313" key="2">
    <source>
        <dbReference type="EMBL" id="KAL3744281.1"/>
    </source>
</evidence>